<dbReference type="InterPro" id="IPR016181">
    <property type="entry name" value="Acyl_CoA_acyltransferase"/>
</dbReference>
<dbReference type="Gene3D" id="3.30.1330.10">
    <property type="entry name" value="PurM-like, N-terminal domain"/>
    <property type="match status" value="1"/>
</dbReference>
<dbReference type="Pfam" id="PF00583">
    <property type="entry name" value="Acetyltransf_1"/>
    <property type="match status" value="1"/>
</dbReference>
<dbReference type="InterPro" id="IPR016188">
    <property type="entry name" value="PurM-like_N"/>
</dbReference>
<dbReference type="PANTHER" id="PTHR30270:SF0">
    <property type="entry name" value="THIAMINE-MONOPHOSPHATE KINASE"/>
    <property type="match status" value="1"/>
</dbReference>
<reference evidence="2 3" key="1">
    <citation type="submission" date="2020-10" db="EMBL/GenBank/DDBJ databases">
        <title>Janibacter indicus TT2 genome sequence.</title>
        <authorList>
            <person name="Lee K."/>
            <person name="Ganzorig M."/>
        </authorList>
    </citation>
    <scope>NUCLEOTIDE SEQUENCE [LARGE SCALE GENOMIC DNA]</scope>
    <source>
        <strain evidence="2 3">TT2</strain>
    </source>
</reference>
<dbReference type="SUPFAM" id="SSF55326">
    <property type="entry name" value="PurM N-terminal domain-like"/>
    <property type="match status" value="1"/>
</dbReference>
<dbReference type="InterPro" id="IPR010918">
    <property type="entry name" value="PurM-like_C_dom"/>
</dbReference>
<dbReference type="Gene3D" id="3.90.650.10">
    <property type="entry name" value="PurM-like C-terminal domain"/>
    <property type="match status" value="1"/>
</dbReference>
<dbReference type="InterPro" id="IPR000182">
    <property type="entry name" value="GNAT_dom"/>
</dbReference>
<dbReference type="InterPro" id="IPR024035">
    <property type="entry name" value="MSMEG_0567_GNAT"/>
</dbReference>
<dbReference type="SUPFAM" id="SSF56042">
    <property type="entry name" value="PurM C-terminal domain-like"/>
    <property type="match status" value="1"/>
</dbReference>
<dbReference type="AlphaFoldDB" id="A0A7L9IXF9"/>
<organism evidence="2 3">
    <name type="scientific">Janibacter indicus</name>
    <dbReference type="NCBI Taxonomy" id="857417"/>
    <lineage>
        <taxon>Bacteria</taxon>
        <taxon>Bacillati</taxon>
        <taxon>Actinomycetota</taxon>
        <taxon>Actinomycetes</taxon>
        <taxon>Micrococcales</taxon>
        <taxon>Intrasporangiaceae</taxon>
        <taxon>Janibacter</taxon>
    </lineage>
</organism>
<dbReference type="InterPro" id="IPR036921">
    <property type="entry name" value="PurM-like_N_sf"/>
</dbReference>
<evidence type="ECO:0000313" key="3">
    <source>
        <dbReference type="Proteomes" id="UP000593998"/>
    </source>
</evidence>
<keyword evidence="2" id="KW-0808">Transferase</keyword>
<protein>
    <submittedName>
        <fullName evidence="2">GNAT family N-acetyltransferase</fullName>
    </submittedName>
</protein>
<dbReference type="SUPFAM" id="SSF55729">
    <property type="entry name" value="Acyl-CoA N-acyltransferases (Nat)"/>
    <property type="match status" value="1"/>
</dbReference>
<dbReference type="GO" id="GO:0016747">
    <property type="term" value="F:acyltransferase activity, transferring groups other than amino-acyl groups"/>
    <property type="evidence" value="ECO:0007669"/>
    <property type="project" value="InterPro"/>
</dbReference>
<accession>A0A7L9IXF9</accession>
<dbReference type="PANTHER" id="PTHR30270">
    <property type="entry name" value="THIAMINE-MONOPHOSPHATE KINASE"/>
    <property type="match status" value="1"/>
</dbReference>
<dbReference type="NCBIfam" id="TIGR04045">
    <property type="entry name" value="MSMEG_0567_GNAT"/>
    <property type="match status" value="1"/>
</dbReference>
<feature type="domain" description="N-acetyltransferase" evidence="1">
    <location>
        <begin position="36"/>
        <end position="182"/>
    </location>
</feature>
<dbReference type="Proteomes" id="UP000593998">
    <property type="component" value="Chromosome"/>
</dbReference>
<dbReference type="Pfam" id="PF00586">
    <property type="entry name" value="AIRS"/>
    <property type="match status" value="1"/>
</dbReference>
<name>A0A7L9IXF9_9MICO</name>
<dbReference type="InterPro" id="IPR036676">
    <property type="entry name" value="PurM-like_C_sf"/>
</dbReference>
<dbReference type="GO" id="GO:0009030">
    <property type="term" value="F:thiamine-phosphate kinase activity"/>
    <property type="evidence" value="ECO:0007669"/>
    <property type="project" value="InterPro"/>
</dbReference>
<dbReference type="PROSITE" id="PS51186">
    <property type="entry name" value="GNAT"/>
    <property type="match status" value="1"/>
</dbReference>
<dbReference type="GO" id="GO:0009228">
    <property type="term" value="P:thiamine biosynthetic process"/>
    <property type="evidence" value="ECO:0007669"/>
    <property type="project" value="InterPro"/>
</dbReference>
<gene>
    <name evidence="2" type="ORF">IGS73_10940</name>
</gene>
<dbReference type="Gene3D" id="3.40.630.30">
    <property type="match status" value="1"/>
</dbReference>
<dbReference type="NCBIfam" id="TIGR04050">
    <property type="entry name" value="MSMEG_0567_Cter"/>
    <property type="match status" value="1"/>
</dbReference>
<sequence>MRRLRRLQRPADSRCLMRLEIPSLMGPTVAHDRRAWTIGRADPRETADYRALRREVFVAEQRVLDVDHDDLDDDPRTIVLVARGADGRVLGGVRLGPATPGRDIGWWTGSRLVVRRDARQSGGIGPALVREACATALRMGVLRFEATVQEPNEVLFRRLGWTAWGATRIQGTPHVRMRWPITRIRDLVAATKSELGSLVGDLRQDSPFALGGAEFLGDDGAPVPGTDVVAACDAILPALVDRDPEWAGWCAVLVNVNDLAAMGASPVGLLDAIGAPSPEIARRVVGGIRSAAQAWGVPVLGGHTQIGVPSALTVTALGRTDAPVPGGGARRGDDISLTVDLHGRWRPGFEGRQWDSTSTRTGADLRALGSLVAGARPAAAKDVSMAGIIGTAAMLAEASSVGATLEPDSIPAPDGVPFGDWLTCFPGFAMLTADRPGQGRMTSPISRTARIGTATAEPGVRLLWPDGVETDAVGPTATGLLPG</sequence>
<evidence type="ECO:0000259" key="1">
    <source>
        <dbReference type="PROSITE" id="PS51186"/>
    </source>
</evidence>
<evidence type="ECO:0000313" key="2">
    <source>
        <dbReference type="EMBL" id="QOK21662.1"/>
    </source>
</evidence>
<dbReference type="InterPro" id="IPR006283">
    <property type="entry name" value="ThiL-like"/>
</dbReference>
<dbReference type="Pfam" id="PF02769">
    <property type="entry name" value="AIRS_C"/>
    <property type="match status" value="1"/>
</dbReference>
<proteinExistence type="predicted"/>
<dbReference type="InterPro" id="IPR023911">
    <property type="entry name" value="MSMEG_0567/sll0787_C"/>
</dbReference>
<dbReference type="EMBL" id="CP062789">
    <property type="protein sequence ID" value="QOK21662.1"/>
    <property type="molecule type" value="Genomic_DNA"/>
</dbReference>